<proteinExistence type="predicted"/>
<accession>A0A8J6D036</accession>
<dbReference type="EMBL" id="JAHUZN010000007">
    <property type="protein sequence ID" value="KAG8488585.1"/>
    <property type="molecule type" value="Genomic_DNA"/>
</dbReference>
<evidence type="ECO:0000313" key="2">
    <source>
        <dbReference type="EMBL" id="KAG8488585.1"/>
    </source>
</evidence>
<comment type="caution">
    <text evidence="2">The sequence shown here is derived from an EMBL/GenBank/DDBJ whole genome shotgun (WGS) entry which is preliminary data.</text>
</comment>
<protein>
    <submittedName>
        <fullName evidence="2">Uncharacterized protein</fullName>
    </submittedName>
</protein>
<evidence type="ECO:0000313" key="3">
    <source>
        <dbReference type="Proteomes" id="UP000701853"/>
    </source>
</evidence>
<organism evidence="2 3">
    <name type="scientific">Gossypium anomalum</name>
    <dbReference type="NCBI Taxonomy" id="47600"/>
    <lineage>
        <taxon>Eukaryota</taxon>
        <taxon>Viridiplantae</taxon>
        <taxon>Streptophyta</taxon>
        <taxon>Embryophyta</taxon>
        <taxon>Tracheophyta</taxon>
        <taxon>Spermatophyta</taxon>
        <taxon>Magnoliopsida</taxon>
        <taxon>eudicotyledons</taxon>
        <taxon>Gunneridae</taxon>
        <taxon>Pentapetalae</taxon>
        <taxon>rosids</taxon>
        <taxon>malvids</taxon>
        <taxon>Malvales</taxon>
        <taxon>Malvaceae</taxon>
        <taxon>Malvoideae</taxon>
        <taxon>Gossypium</taxon>
    </lineage>
</organism>
<dbReference type="OrthoDB" id="1000103at2759"/>
<evidence type="ECO:0000256" key="1">
    <source>
        <dbReference type="SAM" id="SignalP"/>
    </source>
</evidence>
<sequence length="76" mass="8824">MFTVASWFLVMLGGVSSLHTYKPMIRSYILDFYAQRDYVKKLIHASDKTCIEQVRMNRVTFLKLCEMLQTLGGLKS</sequence>
<dbReference type="Proteomes" id="UP000701853">
    <property type="component" value="Chromosome 7"/>
</dbReference>
<dbReference type="AlphaFoldDB" id="A0A8J6D036"/>
<feature type="signal peptide" evidence="1">
    <location>
        <begin position="1"/>
        <end position="17"/>
    </location>
</feature>
<keyword evidence="3" id="KW-1185">Reference proteome</keyword>
<feature type="chain" id="PRO_5035316710" evidence="1">
    <location>
        <begin position="18"/>
        <end position="76"/>
    </location>
</feature>
<name>A0A8J6D036_9ROSI</name>
<gene>
    <name evidence="2" type="ORF">CXB51_016503</name>
</gene>
<reference evidence="2 3" key="1">
    <citation type="journal article" date="2021" name="bioRxiv">
        <title>The Gossypium anomalum genome as a resource for cotton improvement and evolutionary analysis of hybrid incompatibility.</title>
        <authorList>
            <person name="Grover C.E."/>
            <person name="Yuan D."/>
            <person name="Arick M.A."/>
            <person name="Miller E.R."/>
            <person name="Hu G."/>
            <person name="Peterson D.G."/>
            <person name="Wendel J.F."/>
            <person name="Udall J.A."/>
        </authorList>
    </citation>
    <scope>NUCLEOTIDE SEQUENCE [LARGE SCALE GENOMIC DNA]</scope>
    <source>
        <strain evidence="2">JFW-Udall</strain>
        <tissue evidence="2">Leaf</tissue>
    </source>
</reference>
<keyword evidence="1" id="KW-0732">Signal</keyword>